<protein>
    <submittedName>
        <fullName evidence="1">Uncharacterized protein</fullName>
    </submittedName>
</protein>
<comment type="caution">
    <text evidence="1">The sequence shown here is derived from an EMBL/GenBank/DDBJ whole genome shotgun (WGS) entry which is preliminary data.</text>
</comment>
<sequence length="188" mass="21201">MTKHGLASSIAQAIPSQGSLDERIFSLSRDVTEGSKISINEIEKTPITRDGNTSRVAILRDREKDRSDPDYDRSYERYVKGLLPNQSFSLGPYSTQSFQPPFVQYETGFSQHGMLPRSQASLSYRSSTPNMSPFGTVGVNQISGDSLYMQCPNLAMMYTAQSYEQVRHAVFQAPFYHQPLTLDYSQNY</sequence>
<name>A0A835LQW9_9MAGN</name>
<dbReference type="Proteomes" id="UP000631114">
    <property type="component" value="Unassembled WGS sequence"/>
</dbReference>
<dbReference type="OrthoDB" id="278430at2759"/>
<reference evidence="1 2" key="1">
    <citation type="submission" date="2020-10" db="EMBL/GenBank/DDBJ databases">
        <title>The Coptis chinensis genome and diversification of protoberbering-type alkaloids.</title>
        <authorList>
            <person name="Wang B."/>
            <person name="Shu S."/>
            <person name="Song C."/>
            <person name="Liu Y."/>
        </authorList>
    </citation>
    <scope>NUCLEOTIDE SEQUENCE [LARGE SCALE GENOMIC DNA]</scope>
    <source>
        <strain evidence="1">HL-2020</strain>
        <tissue evidence="1">Leaf</tissue>
    </source>
</reference>
<dbReference type="EMBL" id="JADFTS010000007">
    <property type="protein sequence ID" value="KAF9596261.1"/>
    <property type="molecule type" value="Genomic_DNA"/>
</dbReference>
<organism evidence="1 2">
    <name type="scientific">Coptis chinensis</name>
    <dbReference type="NCBI Taxonomy" id="261450"/>
    <lineage>
        <taxon>Eukaryota</taxon>
        <taxon>Viridiplantae</taxon>
        <taxon>Streptophyta</taxon>
        <taxon>Embryophyta</taxon>
        <taxon>Tracheophyta</taxon>
        <taxon>Spermatophyta</taxon>
        <taxon>Magnoliopsida</taxon>
        <taxon>Ranunculales</taxon>
        <taxon>Ranunculaceae</taxon>
        <taxon>Coptidoideae</taxon>
        <taxon>Coptis</taxon>
    </lineage>
</organism>
<accession>A0A835LQW9</accession>
<gene>
    <name evidence="1" type="ORF">IFM89_008424</name>
</gene>
<evidence type="ECO:0000313" key="2">
    <source>
        <dbReference type="Proteomes" id="UP000631114"/>
    </source>
</evidence>
<dbReference type="AlphaFoldDB" id="A0A835LQW9"/>
<proteinExistence type="predicted"/>
<evidence type="ECO:0000313" key="1">
    <source>
        <dbReference type="EMBL" id="KAF9596261.1"/>
    </source>
</evidence>
<keyword evidence="2" id="KW-1185">Reference proteome</keyword>